<evidence type="ECO:0000256" key="9">
    <source>
        <dbReference type="ARBA" id="ARBA00023136"/>
    </source>
</evidence>
<evidence type="ECO:0000256" key="7">
    <source>
        <dbReference type="ARBA" id="ARBA00022989"/>
    </source>
</evidence>
<dbReference type="Pfam" id="PF03100">
    <property type="entry name" value="CcmE"/>
    <property type="match status" value="1"/>
</dbReference>
<evidence type="ECO:0000256" key="3">
    <source>
        <dbReference type="ARBA" id="ARBA00022692"/>
    </source>
</evidence>
<dbReference type="NCBIfam" id="NF009731">
    <property type="entry name" value="PRK13254.1-5"/>
    <property type="match status" value="1"/>
</dbReference>
<evidence type="ECO:0000256" key="4">
    <source>
        <dbReference type="ARBA" id="ARBA00022723"/>
    </source>
</evidence>
<keyword evidence="5 10" id="KW-0201">Cytochrome c-type biogenesis</keyword>
<feature type="topological domain" description="Extracellular" evidence="10">
    <location>
        <begin position="29"/>
        <end position="149"/>
    </location>
</feature>
<evidence type="ECO:0000256" key="2">
    <source>
        <dbReference type="ARBA" id="ARBA00022617"/>
    </source>
</evidence>
<reference evidence="11 12" key="1">
    <citation type="submission" date="2024-01" db="EMBL/GenBank/DDBJ databases">
        <title>Uliginosibacterium soil sp. nov.</title>
        <authorList>
            <person name="Lv Y."/>
        </authorList>
    </citation>
    <scope>NUCLEOTIDE SEQUENCE [LARGE SCALE GENOMIC DNA]</scope>
    <source>
        <strain evidence="11 12">H3</strain>
    </source>
</reference>
<name>A0ABU6K7I8_9RHOO</name>
<keyword evidence="2 10" id="KW-0349">Heme</keyword>
<feature type="topological domain" description="Cytoplasmic" evidence="10">
    <location>
        <begin position="1"/>
        <end position="7"/>
    </location>
</feature>
<dbReference type="EMBL" id="JAYXHS010000003">
    <property type="protein sequence ID" value="MEC5387561.1"/>
    <property type="molecule type" value="Genomic_DNA"/>
</dbReference>
<evidence type="ECO:0000313" key="12">
    <source>
        <dbReference type="Proteomes" id="UP001331561"/>
    </source>
</evidence>
<dbReference type="Proteomes" id="UP001331561">
    <property type="component" value="Unassembled WGS sequence"/>
</dbReference>
<keyword evidence="8 10" id="KW-0408">Iron</keyword>
<dbReference type="NCBIfam" id="NF009729">
    <property type="entry name" value="PRK13254.1-3"/>
    <property type="match status" value="1"/>
</dbReference>
<dbReference type="HAMAP" id="MF_01959">
    <property type="entry name" value="CcmE"/>
    <property type="match status" value="1"/>
</dbReference>
<dbReference type="PANTHER" id="PTHR34128:SF2">
    <property type="entry name" value="CYTOCHROME C-TYPE BIOGENESIS PROTEIN CCME HOMOLOG, MITOCHONDRIAL"/>
    <property type="match status" value="1"/>
</dbReference>
<comment type="caution">
    <text evidence="11">The sequence shown here is derived from an EMBL/GenBank/DDBJ whole genome shotgun (WGS) entry which is preliminary data.</text>
</comment>
<dbReference type="Gene3D" id="2.40.50.140">
    <property type="entry name" value="Nucleic acid-binding proteins"/>
    <property type="match status" value="1"/>
</dbReference>
<protein>
    <recommendedName>
        <fullName evidence="10">Cytochrome c-type biogenesis protein CcmE</fullName>
    </recommendedName>
    <alternativeName>
        <fullName evidence="10">Cytochrome c maturation protein E</fullName>
    </alternativeName>
    <alternativeName>
        <fullName evidence="10">Heme chaperone CcmE</fullName>
    </alternativeName>
</protein>
<keyword evidence="7 10" id="KW-1133">Transmembrane helix</keyword>
<comment type="function">
    <text evidence="10">Heme chaperone required for the biogenesis of c-type cytochromes. Transiently binds heme delivered by CcmC and transfers the heme to apo-cytochromes in a process facilitated by CcmF and CcmH.</text>
</comment>
<proteinExistence type="inferred from homology"/>
<evidence type="ECO:0000256" key="10">
    <source>
        <dbReference type="HAMAP-Rule" id="MF_01959"/>
    </source>
</evidence>
<dbReference type="InterPro" id="IPR004329">
    <property type="entry name" value="CcmE"/>
</dbReference>
<evidence type="ECO:0000256" key="8">
    <source>
        <dbReference type="ARBA" id="ARBA00023004"/>
    </source>
</evidence>
<dbReference type="InterPro" id="IPR036127">
    <property type="entry name" value="CcmE-like_sf"/>
</dbReference>
<keyword evidence="12" id="KW-1185">Reference proteome</keyword>
<keyword evidence="9 10" id="KW-0472">Membrane</keyword>
<sequence>MKARHKRFLWIGAAVALLAIAVTLVLGAFNDNLVFFKTPTEVAEGLVPKGRNFRVGGMVEKGSIQRAADGLTVSFVLTDTVKSIPITYKGALPDLFKDGKGAVAQGKLDESGKFIASEVLAKHDENYMPSEAQEAIDRAKATAAHSTKP</sequence>
<accession>A0ABU6K7I8</accession>
<evidence type="ECO:0000256" key="5">
    <source>
        <dbReference type="ARBA" id="ARBA00022748"/>
    </source>
</evidence>
<keyword evidence="4 10" id="KW-0479">Metal-binding</keyword>
<keyword evidence="10" id="KW-1003">Cell membrane</keyword>
<evidence type="ECO:0000256" key="6">
    <source>
        <dbReference type="ARBA" id="ARBA00022968"/>
    </source>
</evidence>
<keyword evidence="3 10" id="KW-0812">Transmembrane</keyword>
<feature type="binding site" description="axial binding residue" evidence="10">
    <location>
        <position position="127"/>
    </location>
    <ligand>
        <name>heme</name>
        <dbReference type="ChEBI" id="CHEBI:30413"/>
    </ligand>
    <ligandPart>
        <name>Fe</name>
        <dbReference type="ChEBI" id="CHEBI:18248"/>
    </ligandPart>
</feature>
<organism evidence="11 12">
    <name type="scientific">Uliginosibacterium silvisoli</name>
    <dbReference type="NCBI Taxonomy" id="3114758"/>
    <lineage>
        <taxon>Bacteria</taxon>
        <taxon>Pseudomonadati</taxon>
        <taxon>Pseudomonadota</taxon>
        <taxon>Betaproteobacteria</taxon>
        <taxon>Rhodocyclales</taxon>
        <taxon>Zoogloeaceae</taxon>
        <taxon>Uliginosibacterium</taxon>
    </lineage>
</organism>
<evidence type="ECO:0000256" key="1">
    <source>
        <dbReference type="ARBA" id="ARBA00004370"/>
    </source>
</evidence>
<evidence type="ECO:0000313" key="11">
    <source>
        <dbReference type="EMBL" id="MEC5387561.1"/>
    </source>
</evidence>
<gene>
    <name evidence="10 11" type="primary">ccmE</name>
    <name evidence="10" type="synonym">cycJ</name>
    <name evidence="11" type="ORF">VVD49_17650</name>
</gene>
<keyword evidence="6 10" id="KW-0735">Signal-anchor</keyword>
<dbReference type="PANTHER" id="PTHR34128">
    <property type="entry name" value="CYTOCHROME C-TYPE BIOGENESIS PROTEIN CCME HOMOLOG, MITOCHONDRIAL"/>
    <property type="match status" value="1"/>
</dbReference>
<dbReference type="RefSeq" id="WP_327600529.1">
    <property type="nucleotide sequence ID" value="NZ_JAYXHS010000003.1"/>
</dbReference>
<feature type="binding site" description="covalent" evidence="10">
    <location>
        <position position="123"/>
    </location>
    <ligand>
        <name>heme</name>
        <dbReference type="ChEBI" id="CHEBI:30413"/>
    </ligand>
</feature>
<dbReference type="SUPFAM" id="SSF82093">
    <property type="entry name" value="Heme chaperone CcmE"/>
    <property type="match status" value="1"/>
</dbReference>
<dbReference type="InterPro" id="IPR012340">
    <property type="entry name" value="NA-bd_OB-fold"/>
</dbReference>
<dbReference type="NCBIfam" id="NF009727">
    <property type="entry name" value="PRK13254.1-1"/>
    <property type="match status" value="1"/>
</dbReference>
<comment type="subcellular location">
    <subcellularLocation>
        <location evidence="10">Cell membrane</location>
        <topology evidence="10">Single-pass type II membrane protein</topology>
    </subcellularLocation>
    <subcellularLocation>
        <location evidence="1">Membrane</location>
    </subcellularLocation>
</comment>
<comment type="similarity">
    <text evidence="10">Belongs to the CcmE/CycJ family.</text>
</comment>